<evidence type="ECO:0000259" key="7">
    <source>
        <dbReference type="Pfam" id="PF01103"/>
    </source>
</evidence>
<feature type="region of interest" description="Disordered" evidence="6">
    <location>
        <begin position="1"/>
        <end position="23"/>
    </location>
</feature>
<accession>A0A218Z5B3</accession>
<protein>
    <submittedName>
        <fullName evidence="8">Mitochondrial outer membrane protein (Sam50)</fullName>
    </submittedName>
</protein>
<feature type="compositionally biased region" description="Basic and acidic residues" evidence="6">
    <location>
        <begin position="10"/>
        <end position="23"/>
    </location>
</feature>
<dbReference type="Proteomes" id="UP000242519">
    <property type="component" value="Unassembled WGS sequence"/>
</dbReference>
<comment type="caution">
    <text evidence="8">The sequence shown here is derived from an EMBL/GenBank/DDBJ whole genome shotgun (WGS) entry which is preliminary data.</text>
</comment>
<evidence type="ECO:0000256" key="6">
    <source>
        <dbReference type="SAM" id="MobiDB-lite"/>
    </source>
</evidence>
<evidence type="ECO:0000256" key="5">
    <source>
        <dbReference type="ARBA" id="ARBA00023136"/>
    </source>
</evidence>
<keyword evidence="4" id="KW-0812">Transmembrane</keyword>
<evidence type="ECO:0000313" key="8">
    <source>
        <dbReference type="EMBL" id="OWP02884.1"/>
    </source>
</evidence>
<reference evidence="8 9" key="1">
    <citation type="submission" date="2017-04" db="EMBL/GenBank/DDBJ databases">
        <title>Draft genome sequence of Marssonina coronaria NL1: causal agent of apple blotch.</title>
        <authorList>
            <person name="Cheng Q."/>
        </authorList>
    </citation>
    <scope>NUCLEOTIDE SEQUENCE [LARGE SCALE GENOMIC DNA]</scope>
    <source>
        <strain evidence="8 9">NL1</strain>
    </source>
</reference>
<keyword evidence="3" id="KW-1134">Transmembrane beta strand</keyword>
<dbReference type="Gene3D" id="2.40.160.50">
    <property type="entry name" value="membrane protein fhac: a member of the omp85/tpsb transporter family"/>
    <property type="match status" value="1"/>
</dbReference>
<dbReference type="PANTHER" id="PTHR12815:SF18">
    <property type="entry name" value="SORTING AND ASSEMBLY MACHINERY COMPONENT 50 HOMOLOG"/>
    <property type="match status" value="1"/>
</dbReference>
<dbReference type="OrthoDB" id="1724197at2759"/>
<dbReference type="InterPro" id="IPR000184">
    <property type="entry name" value="Bac_surfAg_D15"/>
</dbReference>
<organism evidence="8 9">
    <name type="scientific">Diplocarpon coronariae</name>
    <dbReference type="NCBI Taxonomy" id="2795749"/>
    <lineage>
        <taxon>Eukaryota</taxon>
        <taxon>Fungi</taxon>
        <taxon>Dikarya</taxon>
        <taxon>Ascomycota</taxon>
        <taxon>Pezizomycotina</taxon>
        <taxon>Leotiomycetes</taxon>
        <taxon>Helotiales</taxon>
        <taxon>Drepanopezizaceae</taxon>
        <taxon>Diplocarpon</taxon>
    </lineage>
</organism>
<evidence type="ECO:0000256" key="4">
    <source>
        <dbReference type="ARBA" id="ARBA00022692"/>
    </source>
</evidence>
<comment type="subcellular location">
    <subcellularLocation>
        <location evidence="1">Mitochondrion outer membrane</location>
        <topology evidence="1">Multi-pass membrane protein</topology>
    </subcellularLocation>
</comment>
<dbReference type="FunFam" id="2.40.160.50:FF:000008">
    <property type="entry name" value="Mitochondrial outer membrane beta-barrel protein Tob55"/>
    <property type="match status" value="1"/>
</dbReference>
<keyword evidence="5" id="KW-0472">Membrane</keyword>
<dbReference type="InterPro" id="IPR039910">
    <property type="entry name" value="D15-like"/>
</dbReference>
<evidence type="ECO:0000313" key="9">
    <source>
        <dbReference type="Proteomes" id="UP000242519"/>
    </source>
</evidence>
<evidence type="ECO:0000256" key="3">
    <source>
        <dbReference type="ARBA" id="ARBA00022452"/>
    </source>
</evidence>
<feature type="domain" description="Bacterial surface antigen (D15)" evidence="7">
    <location>
        <begin position="169"/>
        <end position="507"/>
    </location>
</feature>
<evidence type="ECO:0000256" key="2">
    <source>
        <dbReference type="ARBA" id="ARBA00010913"/>
    </source>
</evidence>
<dbReference type="GO" id="GO:0045040">
    <property type="term" value="P:protein insertion into mitochondrial outer membrane"/>
    <property type="evidence" value="ECO:0007669"/>
    <property type="project" value="TreeGrafter"/>
</dbReference>
<dbReference type="Pfam" id="PF01103">
    <property type="entry name" value="Omp85"/>
    <property type="match status" value="1"/>
</dbReference>
<dbReference type="PANTHER" id="PTHR12815">
    <property type="entry name" value="SORTING AND ASSEMBLY MACHINERY SAMM50 PROTEIN FAMILY MEMBER"/>
    <property type="match status" value="1"/>
</dbReference>
<comment type="similarity">
    <text evidence="2">Belongs to the SAM50/omp85 family.</text>
</comment>
<gene>
    <name evidence="8" type="ORF">B2J93_3464</name>
</gene>
<sequence length="508" mass="54066">MADAGEDLFESLRRQVDPKKEAEQAKAVAAREASQNAKAQERLMELIGSNSSLPVTISSIRVIGAAHTRRSFLDGIFNPILSANKNAPCTLLEALQETGAAADRLRRFEIFQPSLLTFIDRPSPSSPSSTPTDIDIYIRATERSRLSLKTGTDLGNVEGSAYGNLTWRNILGGAESLTLNASAGTRTRSSYQASLDVPLLSDPDRRLTFDALSSSTLKPWASHDEALKSAGVKYTWGAESKHQLAYMGVWRQVTALAKGASPTVRADAGDSVKSSMSHTWLTDKRNHPFLPNTGYLLKTVSEIAGWGPLQGDVAFWKTELETSAAVAVPVPGIKGDSGVSLTTGFRAGMLYPLPTGFSGGPPKASRVNDRFQLGGPTDVRGFKISGLGPRDGDDAVGGDVYAAASANLLIPFPKVGKNSPLRLQLFANGGRLLALADGGSDGRGSTQKQLYTTLGQLTQGLPSIAAGVGVVYAHPVARFELNFSLPLVLRRGEEGRKGLQFGVGINFL</sequence>
<dbReference type="EMBL" id="MZNU01000204">
    <property type="protein sequence ID" value="OWP02884.1"/>
    <property type="molecule type" value="Genomic_DNA"/>
</dbReference>
<name>A0A218Z5B3_9HELO</name>
<dbReference type="AlphaFoldDB" id="A0A218Z5B3"/>
<evidence type="ECO:0000256" key="1">
    <source>
        <dbReference type="ARBA" id="ARBA00004374"/>
    </source>
</evidence>
<dbReference type="STRING" id="503106.A0A218Z5B3"/>
<dbReference type="GO" id="GO:0005741">
    <property type="term" value="C:mitochondrial outer membrane"/>
    <property type="evidence" value="ECO:0007669"/>
    <property type="project" value="UniProtKB-SubCell"/>
</dbReference>
<keyword evidence="9" id="KW-1185">Reference proteome</keyword>
<dbReference type="InParanoid" id="A0A218Z5B3"/>
<proteinExistence type="inferred from homology"/>